<gene>
    <name evidence="2" type="ORF">C1C91_22110</name>
</gene>
<sequence length="46" mass="4852">MTQAADSQPVQPLISPTPSELDSAEHGFGSSVHLDVIDLAAPDEDY</sequence>
<name>A0A7D5YG37_AERCA</name>
<evidence type="ECO:0000313" key="3">
    <source>
        <dbReference type="Proteomes" id="UP000266778"/>
    </source>
</evidence>
<proteinExistence type="predicted"/>
<dbReference type="EMBL" id="CP025706">
    <property type="protein sequence ID" value="QLI60212.1"/>
    <property type="molecule type" value="Genomic_DNA"/>
</dbReference>
<accession>A0A7D5YG37</accession>
<dbReference type="Proteomes" id="UP000266778">
    <property type="component" value="Chromosome"/>
</dbReference>
<dbReference type="RefSeq" id="WP_171865635.1">
    <property type="nucleotide sequence ID" value="NZ_AP026370.1"/>
</dbReference>
<evidence type="ECO:0000256" key="1">
    <source>
        <dbReference type="SAM" id="MobiDB-lite"/>
    </source>
</evidence>
<protein>
    <submittedName>
        <fullName evidence="2">Uncharacterized protein</fullName>
    </submittedName>
</protein>
<dbReference type="AlphaFoldDB" id="A0A7D5YG37"/>
<evidence type="ECO:0000313" key="2">
    <source>
        <dbReference type="EMBL" id="QLI60212.1"/>
    </source>
</evidence>
<reference evidence="2" key="1">
    <citation type="journal article" date="2019" name="J Environ">
        <title>Genetic characterization and potential molecular dissemination mechanism of tet (31) gene in Aeromonas caviae from an oxytetracycline wastewater treatment system.</title>
        <authorList>
            <person name="Shi Y."/>
            <person name="Tian Z."/>
            <person name="Leclercq S.O."/>
            <person name="Zhang H."/>
            <person name="Yang M."/>
            <person name="Zhang Y."/>
        </authorList>
    </citation>
    <scope>NUCLEOTIDE SEQUENCE</scope>
    <source>
        <strain evidence="2">T25-39</strain>
    </source>
</reference>
<feature type="region of interest" description="Disordered" evidence="1">
    <location>
        <begin position="1"/>
        <end position="27"/>
    </location>
</feature>
<organism evidence="2 3">
    <name type="scientific">Aeromonas caviae</name>
    <name type="common">Aeromonas punctata</name>
    <dbReference type="NCBI Taxonomy" id="648"/>
    <lineage>
        <taxon>Bacteria</taxon>
        <taxon>Pseudomonadati</taxon>
        <taxon>Pseudomonadota</taxon>
        <taxon>Gammaproteobacteria</taxon>
        <taxon>Aeromonadales</taxon>
        <taxon>Aeromonadaceae</taxon>
        <taxon>Aeromonas</taxon>
    </lineage>
</organism>
<feature type="compositionally biased region" description="Polar residues" evidence="1">
    <location>
        <begin position="1"/>
        <end position="20"/>
    </location>
</feature>